<evidence type="ECO:0000313" key="3">
    <source>
        <dbReference type="EMBL" id="CAF5009817.1"/>
    </source>
</evidence>
<sequence length="72" mass="8694">PRPNFVQQTPIQNDPWQPSFSHTTDVDLRHQTINTNNHHHSIPQINESLSHNKLQQQRRRRTKKPSKRHHHE</sequence>
<organism evidence="3 4">
    <name type="scientific">Rotaria socialis</name>
    <dbReference type="NCBI Taxonomy" id="392032"/>
    <lineage>
        <taxon>Eukaryota</taxon>
        <taxon>Metazoa</taxon>
        <taxon>Spiralia</taxon>
        <taxon>Gnathifera</taxon>
        <taxon>Rotifera</taxon>
        <taxon>Eurotatoria</taxon>
        <taxon>Bdelloidea</taxon>
        <taxon>Philodinida</taxon>
        <taxon>Philodinidae</taxon>
        <taxon>Rotaria</taxon>
    </lineage>
</organism>
<reference evidence="3" key="1">
    <citation type="submission" date="2021-02" db="EMBL/GenBank/DDBJ databases">
        <authorList>
            <person name="Nowell W R."/>
        </authorList>
    </citation>
    <scope>NUCLEOTIDE SEQUENCE</scope>
</reference>
<protein>
    <submittedName>
        <fullName evidence="3">Uncharacterized protein</fullName>
    </submittedName>
</protein>
<keyword evidence="4" id="KW-1185">Reference proteome</keyword>
<feature type="non-terminal residue" evidence="3">
    <location>
        <position position="1"/>
    </location>
</feature>
<comment type="caution">
    <text evidence="3">The sequence shown here is derived from an EMBL/GenBank/DDBJ whole genome shotgun (WGS) entry which is preliminary data.</text>
</comment>
<dbReference type="EMBL" id="CAJNXB010003057">
    <property type="protein sequence ID" value="CAF3293317.1"/>
    <property type="molecule type" value="Genomic_DNA"/>
</dbReference>
<accession>A0A822AIW9</accession>
<dbReference type="EMBL" id="CAJOBP010114144">
    <property type="protein sequence ID" value="CAF5009817.1"/>
    <property type="molecule type" value="Genomic_DNA"/>
</dbReference>
<evidence type="ECO:0000313" key="4">
    <source>
        <dbReference type="Proteomes" id="UP000663873"/>
    </source>
</evidence>
<feature type="region of interest" description="Disordered" evidence="1">
    <location>
        <begin position="1"/>
        <end position="22"/>
    </location>
</feature>
<feature type="compositionally biased region" description="Basic residues" evidence="1">
    <location>
        <begin position="56"/>
        <end position="72"/>
    </location>
</feature>
<feature type="region of interest" description="Disordered" evidence="1">
    <location>
        <begin position="35"/>
        <end position="72"/>
    </location>
</feature>
<dbReference type="AlphaFoldDB" id="A0A822AIW9"/>
<evidence type="ECO:0000313" key="2">
    <source>
        <dbReference type="EMBL" id="CAF3293317.1"/>
    </source>
</evidence>
<evidence type="ECO:0000256" key="1">
    <source>
        <dbReference type="SAM" id="MobiDB-lite"/>
    </source>
</evidence>
<dbReference type="Proteomes" id="UP000663873">
    <property type="component" value="Unassembled WGS sequence"/>
</dbReference>
<proteinExistence type="predicted"/>
<dbReference type="Proteomes" id="UP000663825">
    <property type="component" value="Unassembled WGS sequence"/>
</dbReference>
<feature type="compositionally biased region" description="Polar residues" evidence="1">
    <location>
        <begin position="43"/>
        <end position="54"/>
    </location>
</feature>
<name>A0A822AIW9_9BILA</name>
<dbReference type="OrthoDB" id="10047358at2759"/>
<feature type="non-terminal residue" evidence="3">
    <location>
        <position position="72"/>
    </location>
</feature>
<gene>
    <name evidence="2" type="ORF">TIS948_LOCUS17708</name>
    <name evidence="3" type="ORF">UJA718_LOCUS50558</name>
</gene>